<protein>
    <submittedName>
        <fullName evidence="2">Uncharacterized protein</fullName>
    </submittedName>
</protein>
<evidence type="ECO:0000256" key="1">
    <source>
        <dbReference type="SAM" id="MobiDB-lite"/>
    </source>
</evidence>
<dbReference type="AlphaFoldDB" id="A0A1R1WYG9"/>
<accession>A0A1R1WYG9</accession>
<feature type="region of interest" description="Disordered" evidence="1">
    <location>
        <begin position="245"/>
        <end position="277"/>
    </location>
</feature>
<organism evidence="2 3">
    <name type="scientific">Smittium culicis</name>
    <dbReference type="NCBI Taxonomy" id="133412"/>
    <lineage>
        <taxon>Eukaryota</taxon>
        <taxon>Fungi</taxon>
        <taxon>Fungi incertae sedis</taxon>
        <taxon>Zoopagomycota</taxon>
        <taxon>Kickxellomycotina</taxon>
        <taxon>Harpellomycetes</taxon>
        <taxon>Harpellales</taxon>
        <taxon>Legeriomycetaceae</taxon>
        <taxon>Smittium</taxon>
    </lineage>
</organism>
<evidence type="ECO:0000313" key="2">
    <source>
        <dbReference type="EMBL" id="OMJ07418.1"/>
    </source>
</evidence>
<name>A0A1R1WYG9_9FUNG</name>
<reference evidence="2 3" key="1">
    <citation type="submission" date="2017-01" db="EMBL/GenBank/DDBJ databases">
        <authorList>
            <person name="Mah S.A."/>
            <person name="Swanson W.J."/>
            <person name="Moy G.W."/>
            <person name="Vacquier V.D."/>
        </authorList>
    </citation>
    <scope>NUCLEOTIDE SEQUENCE [LARGE SCALE GENOMIC DNA]</scope>
    <source>
        <strain evidence="2 3">GSMNP</strain>
    </source>
</reference>
<feature type="region of interest" description="Disordered" evidence="1">
    <location>
        <begin position="84"/>
        <end position="175"/>
    </location>
</feature>
<dbReference type="EMBL" id="LSSN01006050">
    <property type="protein sequence ID" value="OMJ07418.1"/>
    <property type="molecule type" value="Genomic_DNA"/>
</dbReference>
<dbReference type="Proteomes" id="UP000187283">
    <property type="component" value="Unassembled WGS sequence"/>
</dbReference>
<gene>
    <name evidence="2" type="ORF">AYI70_g12202</name>
</gene>
<feature type="compositionally biased region" description="Basic and acidic residues" evidence="1">
    <location>
        <begin position="267"/>
        <end position="277"/>
    </location>
</feature>
<evidence type="ECO:0000313" key="3">
    <source>
        <dbReference type="Proteomes" id="UP000187283"/>
    </source>
</evidence>
<keyword evidence="3" id="KW-1185">Reference proteome</keyword>
<proteinExistence type="predicted"/>
<feature type="compositionally biased region" description="Basic and acidic residues" evidence="1">
    <location>
        <begin position="92"/>
        <end position="104"/>
    </location>
</feature>
<feature type="compositionally biased region" description="Basic and acidic residues" evidence="1">
    <location>
        <begin position="154"/>
        <end position="169"/>
    </location>
</feature>
<comment type="caution">
    <text evidence="2">The sequence shown here is derived from an EMBL/GenBank/DDBJ whole genome shotgun (WGS) entry which is preliminary data.</text>
</comment>
<sequence>MSTKLVYNDKPIDLYQTVKIEEDITVVNIPNFRDLGPWCEIKDISAWRRFDNNQYLPYGIKVLVKKNNMEVDLPSFLDHENAEAPPVSAAHQTDDSNSKSKIINDTEVSTNDEAATAKPGTINRLRGTVGFKPPPPAISLNAAVIPPSSNEKVSSNDDTKSDSSDDDNHPPIIKRTAKYTIDSDYFSDISVDSDMSSPMKIKKEFISPNLSPTNESDGYSPPSAHELMAAKARVGQISEQTFNNFVSNKDKAPPGSNKSAIEPVADAENHDISDKEY</sequence>
<dbReference type="OrthoDB" id="1428542at2759"/>